<dbReference type="Pfam" id="PF21365">
    <property type="entry name" value="Glyco_hydro_31_3rd"/>
    <property type="match status" value="1"/>
</dbReference>
<evidence type="ECO:0000313" key="7">
    <source>
        <dbReference type="Proteomes" id="UP000629365"/>
    </source>
</evidence>
<evidence type="ECO:0000256" key="2">
    <source>
        <dbReference type="RuleBase" id="RU361185"/>
    </source>
</evidence>
<dbReference type="CDD" id="cd06592">
    <property type="entry name" value="GH31_NET37"/>
    <property type="match status" value="1"/>
</dbReference>
<dbReference type="EMBL" id="BMCM01000005">
    <property type="protein sequence ID" value="GGD86264.1"/>
    <property type="molecule type" value="Genomic_DNA"/>
</dbReference>
<dbReference type="Gene3D" id="2.60.40.1180">
    <property type="entry name" value="Golgi alpha-mannosidase II"/>
    <property type="match status" value="1"/>
</dbReference>
<dbReference type="InterPro" id="IPR011013">
    <property type="entry name" value="Gal_mutarotase_sf_dom"/>
</dbReference>
<evidence type="ECO:0000256" key="1">
    <source>
        <dbReference type="ARBA" id="ARBA00007806"/>
    </source>
</evidence>
<evidence type="ECO:0000259" key="5">
    <source>
        <dbReference type="Pfam" id="PF21365"/>
    </source>
</evidence>
<protein>
    <submittedName>
        <fullName evidence="6">Glycosyl hydrolase family 31</fullName>
    </submittedName>
</protein>
<dbReference type="Gene3D" id="2.60.40.1760">
    <property type="entry name" value="glycosyl hydrolase (family 31)"/>
    <property type="match status" value="1"/>
</dbReference>
<dbReference type="GO" id="GO:0016787">
    <property type="term" value="F:hydrolase activity"/>
    <property type="evidence" value="ECO:0007669"/>
    <property type="project" value="UniProtKB-KW"/>
</dbReference>
<feature type="domain" description="Glycosyl hydrolase family 31 C-terminal" evidence="5">
    <location>
        <begin position="541"/>
        <end position="626"/>
    </location>
</feature>
<dbReference type="InterPro" id="IPR048395">
    <property type="entry name" value="Glyco_hydro_31_C"/>
</dbReference>
<proteinExistence type="inferred from homology"/>
<comment type="similarity">
    <text evidence="1 2">Belongs to the glycosyl hydrolase 31 family.</text>
</comment>
<keyword evidence="7" id="KW-1185">Reference proteome</keyword>
<evidence type="ECO:0000259" key="4">
    <source>
        <dbReference type="Pfam" id="PF13802"/>
    </source>
</evidence>
<dbReference type="PANTHER" id="PTHR43863">
    <property type="entry name" value="HYDROLASE, PUTATIVE (AFU_ORTHOLOGUE AFUA_1G03140)-RELATED"/>
    <property type="match status" value="1"/>
</dbReference>
<dbReference type="InterPro" id="IPR000322">
    <property type="entry name" value="Glyco_hydro_31_TIM"/>
</dbReference>
<comment type="caution">
    <text evidence="6">The sequence shown here is derived from an EMBL/GenBank/DDBJ whole genome shotgun (WGS) entry which is preliminary data.</text>
</comment>
<dbReference type="Pfam" id="PF13802">
    <property type="entry name" value="Gal_mutarotas_2"/>
    <property type="match status" value="1"/>
</dbReference>
<dbReference type="CDD" id="cd14752">
    <property type="entry name" value="GH31_N"/>
    <property type="match status" value="1"/>
</dbReference>
<dbReference type="SUPFAM" id="SSF51445">
    <property type="entry name" value="(Trans)glycosidases"/>
    <property type="match status" value="1"/>
</dbReference>
<reference evidence="7" key="1">
    <citation type="journal article" date="2019" name="Int. J. Syst. Evol. Microbiol.">
        <title>The Global Catalogue of Microorganisms (GCM) 10K type strain sequencing project: providing services to taxonomists for standard genome sequencing and annotation.</title>
        <authorList>
            <consortium name="The Broad Institute Genomics Platform"/>
            <consortium name="The Broad Institute Genome Sequencing Center for Infectious Disease"/>
            <person name="Wu L."/>
            <person name="Ma J."/>
        </authorList>
    </citation>
    <scope>NUCLEOTIDE SEQUENCE [LARGE SCALE GENOMIC DNA]</scope>
    <source>
        <strain evidence="7">CCM 7640</strain>
    </source>
</reference>
<dbReference type="RefSeq" id="WP_306441002.1">
    <property type="nucleotide sequence ID" value="NZ_BMCM01000005.1"/>
</dbReference>
<sequence>MIDISVEEPVARSGAFSAANTYEQVYPGVWRVRILQPEEVTPVSTRSFGADEDGLSSLPHVDVCPVRVEYRRTSRGIEVRHQLDDSESIYGLGLQLRNFRLNGRKVHLRVNADPQNDSGDSHAPVPFYASTGGYGVLVDTARYGTVYVGSAARRSEHSPRSMSGGASVGTDSLPVAYTRDSAIGSEVLTEVPHAGGVDVYIFAGPNIREAVQRYNLFAGGGAHPPRWGLGFWYRTATDFTQEDVTRQATELRARGIPCDVIGIEPGWQSAAYSCSYGWSDRFPHPERMVDDLAQLGMRVNLWEHGFVHRSATIHDELLPLSGDFRVWDGLVPDFVESRAQEVFASAHVPLVDAGIAGFKLDECDNSDFTGGWSFPELSSFPSGADGEQMHSLFGIRYQDATLKAFAASGEDTYGLTRNSHALAAPYPFVLYSDLYDHAEFIHAIAQSSFSGLLWAPEVRHATDSVDLIRRLQTAVFSPIAMVNAWYLAQPPWIHTDTTANLAGERAADAEEIEEVCRQLIRLRMRFVPYLDAAFADYRRTGLPPFRALVLDHPDDIETHTISDEFMVGADILVAPMTAQQTERSVYLPHGRWRDFWTGELLTGGTRLVVSPSISQIPVFVKDGAVIPLAVAVMSTDEIDEIEWVHFGDAPPR</sequence>
<evidence type="ECO:0000313" key="6">
    <source>
        <dbReference type="EMBL" id="GGD86264.1"/>
    </source>
</evidence>
<dbReference type="InterPro" id="IPR017853">
    <property type="entry name" value="GH"/>
</dbReference>
<dbReference type="SUPFAM" id="SSF51011">
    <property type="entry name" value="Glycosyl hydrolase domain"/>
    <property type="match status" value="1"/>
</dbReference>
<feature type="domain" description="Glycoside hydrolase family 31 N-terminal" evidence="4">
    <location>
        <begin position="74"/>
        <end position="145"/>
    </location>
</feature>
<gene>
    <name evidence="6" type="ORF">GCM10007269_31430</name>
</gene>
<name>A0ABQ1S0L0_9MICO</name>
<keyword evidence="2" id="KW-0326">Glycosidase</keyword>
<organism evidence="6 7">
    <name type="scientific">Microbacterium murale</name>
    <dbReference type="NCBI Taxonomy" id="1081040"/>
    <lineage>
        <taxon>Bacteria</taxon>
        <taxon>Bacillati</taxon>
        <taxon>Actinomycetota</taxon>
        <taxon>Actinomycetes</taxon>
        <taxon>Micrococcales</taxon>
        <taxon>Microbacteriaceae</taxon>
        <taxon>Microbacterium</taxon>
    </lineage>
</organism>
<keyword evidence="2 6" id="KW-0378">Hydrolase</keyword>
<evidence type="ECO:0000259" key="3">
    <source>
        <dbReference type="Pfam" id="PF01055"/>
    </source>
</evidence>
<dbReference type="SUPFAM" id="SSF74650">
    <property type="entry name" value="Galactose mutarotase-like"/>
    <property type="match status" value="1"/>
</dbReference>
<feature type="domain" description="Glycoside hydrolase family 31 TIM barrel" evidence="3">
    <location>
        <begin position="223"/>
        <end position="530"/>
    </location>
</feature>
<dbReference type="PANTHER" id="PTHR43863:SF2">
    <property type="entry name" value="MALTASE-GLUCOAMYLASE"/>
    <property type="match status" value="1"/>
</dbReference>
<dbReference type="InterPro" id="IPR051816">
    <property type="entry name" value="Glycosyl_Hydrolase_31"/>
</dbReference>
<dbReference type="InterPro" id="IPR013780">
    <property type="entry name" value="Glyco_hydro_b"/>
</dbReference>
<dbReference type="Gene3D" id="3.20.20.80">
    <property type="entry name" value="Glycosidases"/>
    <property type="match status" value="1"/>
</dbReference>
<dbReference type="Pfam" id="PF01055">
    <property type="entry name" value="Glyco_hydro_31_2nd"/>
    <property type="match status" value="1"/>
</dbReference>
<dbReference type="InterPro" id="IPR025887">
    <property type="entry name" value="Glyco_hydro_31_N_dom"/>
</dbReference>
<accession>A0ABQ1S0L0</accession>
<dbReference type="Proteomes" id="UP000629365">
    <property type="component" value="Unassembled WGS sequence"/>
</dbReference>